<gene>
    <name evidence="1" type="ORF">EGH24_14630</name>
</gene>
<evidence type="ECO:0000313" key="1">
    <source>
        <dbReference type="EMBL" id="TQQ78444.1"/>
    </source>
</evidence>
<reference evidence="1" key="1">
    <citation type="submission" date="2019-02" db="EMBL/GenBank/DDBJ databases">
        <title>Halonotius sp. a new haloarchaeum isolated from saline soil.</title>
        <authorList>
            <person name="Duran-Viseras A."/>
            <person name="Sanchez-Porro C."/>
            <person name="Ventosa A."/>
        </authorList>
    </citation>
    <scope>NUCLEOTIDE SEQUENCE</scope>
    <source>
        <strain evidence="1">F15B</strain>
    </source>
</reference>
<evidence type="ECO:0000313" key="2">
    <source>
        <dbReference type="Proteomes" id="UP000705823"/>
    </source>
</evidence>
<name>A0A8J8TB57_9EURY</name>
<dbReference type="AlphaFoldDB" id="A0A8J8TB57"/>
<dbReference type="EMBL" id="RKLU01000016">
    <property type="protein sequence ID" value="TQQ78444.1"/>
    <property type="molecule type" value="Genomic_DNA"/>
</dbReference>
<dbReference type="SUPFAM" id="SSF55961">
    <property type="entry name" value="Bet v1-like"/>
    <property type="match status" value="1"/>
</dbReference>
<proteinExistence type="predicted"/>
<dbReference type="RefSeq" id="WP_142980831.1">
    <property type="nucleotide sequence ID" value="NZ_RKLU01000016.1"/>
</dbReference>
<organism evidence="1 2">
    <name type="scientific">Halonotius terrestris</name>
    <dbReference type="NCBI Taxonomy" id="2487750"/>
    <lineage>
        <taxon>Archaea</taxon>
        <taxon>Methanobacteriati</taxon>
        <taxon>Methanobacteriota</taxon>
        <taxon>Stenosarchaea group</taxon>
        <taxon>Halobacteria</taxon>
        <taxon>Halobacteriales</taxon>
        <taxon>Haloferacaceae</taxon>
        <taxon>Halonotius</taxon>
    </lineage>
</organism>
<comment type="caution">
    <text evidence="1">The sequence shown here is derived from an EMBL/GenBank/DDBJ whole genome shotgun (WGS) entry which is preliminary data.</text>
</comment>
<dbReference type="Proteomes" id="UP000705823">
    <property type="component" value="Unassembled WGS sequence"/>
</dbReference>
<dbReference type="Gene3D" id="3.30.530.20">
    <property type="match status" value="1"/>
</dbReference>
<dbReference type="InterPro" id="IPR023393">
    <property type="entry name" value="START-like_dom_sf"/>
</dbReference>
<sequence>MIEASAAVRIDASAATVWSHLEEFETLWEHSNPDHDGTWVVMDPKKPLRNGLRFYQREWVGPVKGIIKADLRDVVEEQRFSWIGTCTYTLPPLPVAFIVEEGGTMQLEQTDGSTRLSHRVWARVPPTVLGKVTERALALFGDIEREAYEHTLVELEYFKDVIENDTVN</sequence>
<evidence type="ECO:0008006" key="3">
    <source>
        <dbReference type="Google" id="ProtNLM"/>
    </source>
</evidence>
<keyword evidence="2" id="KW-1185">Reference proteome</keyword>
<dbReference type="OrthoDB" id="346051at2157"/>
<accession>A0A8J8TB57</accession>
<protein>
    <recommendedName>
        <fullName evidence="3">Polyketide cyclase / dehydrase and lipid transport</fullName>
    </recommendedName>
</protein>